<dbReference type="Gene3D" id="1.20.1250.20">
    <property type="entry name" value="MFS general substrate transporter like domains"/>
    <property type="match status" value="1"/>
</dbReference>
<evidence type="ECO:0000313" key="8">
    <source>
        <dbReference type="EMBL" id="RPB08527.1"/>
    </source>
</evidence>
<dbReference type="Proteomes" id="UP000277580">
    <property type="component" value="Unassembled WGS sequence"/>
</dbReference>
<dbReference type="AlphaFoldDB" id="A0A3N4KDG4"/>
<evidence type="ECO:0000256" key="1">
    <source>
        <dbReference type="ARBA" id="ARBA00004141"/>
    </source>
</evidence>
<dbReference type="PROSITE" id="PS50850">
    <property type="entry name" value="MFS"/>
    <property type="match status" value="1"/>
</dbReference>
<name>A0A3N4KDG4_9PEZI</name>
<evidence type="ECO:0000256" key="4">
    <source>
        <dbReference type="ARBA" id="ARBA00023136"/>
    </source>
</evidence>
<protein>
    <submittedName>
        <fullName evidence="8">MFS general substrate transporter</fullName>
    </submittedName>
</protein>
<accession>A0A3N4KDG4</accession>
<evidence type="ECO:0000313" key="9">
    <source>
        <dbReference type="Proteomes" id="UP000277580"/>
    </source>
</evidence>
<dbReference type="FunCoup" id="A0A3N4KDG4">
    <property type="interactions" value="17"/>
</dbReference>
<dbReference type="OrthoDB" id="2261376at2759"/>
<proteinExistence type="predicted"/>
<feature type="transmembrane region" description="Helical" evidence="6">
    <location>
        <begin position="173"/>
        <end position="202"/>
    </location>
</feature>
<feature type="transmembrane region" description="Helical" evidence="6">
    <location>
        <begin position="37"/>
        <end position="66"/>
    </location>
</feature>
<feature type="transmembrane region" description="Helical" evidence="6">
    <location>
        <begin position="390"/>
        <end position="409"/>
    </location>
</feature>
<feature type="transmembrane region" description="Helical" evidence="6">
    <location>
        <begin position="133"/>
        <end position="153"/>
    </location>
</feature>
<keyword evidence="4 6" id="KW-0472">Membrane</keyword>
<dbReference type="STRING" id="1392247.A0A3N4KDG4"/>
<dbReference type="PANTHER" id="PTHR23508:SF10">
    <property type="entry name" value="CARBOXYLIC ACID TRANSPORTER PROTEIN HOMOLOG"/>
    <property type="match status" value="1"/>
</dbReference>
<feature type="domain" description="Major facilitator superfamily (MFS) profile" evidence="7">
    <location>
        <begin position="38"/>
        <end position="451"/>
    </location>
</feature>
<feature type="transmembrane region" description="Helical" evidence="6">
    <location>
        <begin position="105"/>
        <end position="127"/>
    </location>
</feature>
<evidence type="ECO:0000256" key="5">
    <source>
        <dbReference type="SAM" id="MobiDB-lite"/>
    </source>
</evidence>
<dbReference type="EMBL" id="ML119162">
    <property type="protein sequence ID" value="RPB08527.1"/>
    <property type="molecule type" value="Genomic_DNA"/>
</dbReference>
<feature type="region of interest" description="Disordered" evidence="5">
    <location>
        <begin position="1"/>
        <end position="28"/>
    </location>
</feature>
<keyword evidence="3 6" id="KW-1133">Transmembrane helix</keyword>
<evidence type="ECO:0000256" key="2">
    <source>
        <dbReference type="ARBA" id="ARBA00022692"/>
    </source>
</evidence>
<dbReference type="InterPro" id="IPR005828">
    <property type="entry name" value="MFS_sugar_transport-like"/>
</dbReference>
<feature type="transmembrane region" description="Helical" evidence="6">
    <location>
        <begin position="429"/>
        <end position="447"/>
    </location>
</feature>
<comment type="subcellular location">
    <subcellularLocation>
        <location evidence="1">Membrane</location>
        <topology evidence="1">Multi-pass membrane protein</topology>
    </subcellularLocation>
</comment>
<gene>
    <name evidence="8" type="ORF">P167DRAFT_555325</name>
</gene>
<dbReference type="GO" id="GO:0005886">
    <property type="term" value="C:plasma membrane"/>
    <property type="evidence" value="ECO:0007669"/>
    <property type="project" value="TreeGrafter"/>
</dbReference>
<feature type="transmembrane region" description="Helical" evidence="6">
    <location>
        <begin position="78"/>
        <end position="98"/>
    </location>
</feature>
<feature type="transmembrane region" description="Helical" evidence="6">
    <location>
        <begin position="251"/>
        <end position="272"/>
    </location>
</feature>
<feature type="transmembrane region" description="Helical" evidence="6">
    <location>
        <begin position="326"/>
        <end position="346"/>
    </location>
</feature>
<evidence type="ECO:0000259" key="7">
    <source>
        <dbReference type="PROSITE" id="PS50850"/>
    </source>
</evidence>
<feature type="transmembrane region" description="Helical" evidence="6">
    <location>
        <begin position="352"/>
        <end position="369"/>
    </location>
</feature>
<dbReference type="SUPFAM" id="SSF103473">
    <property type="entry name" value="MFS general substrate transporter"/>
    <property type="match status" value="1"/>
</dbReference>
<keyword evidence="2 6" id="KW-0812">Transmembrane</keyword>
<feature type="transmembrane region" description="Helical" evidence="6">
    <location>
        <begin position="292"/>
        <end position="317"/>
    </location>
</feature>
<dbReference type="PANTHER" id="PTHR23508">
    <property type="entry name" value="CARBOXYLIC ACID TRANSPORTER PROTEIN HOMOLOG"/>
    <property type="match status" value="1"/>
</dbReference>
<reference evidence="8 9" key="1">
    <citation type="journal article" date="2018" name="Nat. Ecol. Evol.">
        <title>Pezizomycetes genomes reveal the molecular basis of ectomycorrhizal truffle lifestyle.</title>
        <authorList>
            <person name="Murat C."/>
            <person name="Payen T."/>
            <person name="Noel B."/>
            <person name="Kuo A."/>
            <person name="Morin E."/>
            <person name="Chen J."/>
            <person name="Kohler A."/>
            <person name="Krizsan K."/>
            <person name="Balestrini R."/>
            <person name="Da Silva C."/>
            <person name="Montanini B."/>
            <person name="Hainaut M."/>
            <person name="Levati E."/>
            <person name="Barry K.W."/>
            <person name="Belfiori B."/>
            <person name="Cichocki N."/>
            <person name="Clum A."/>
            <person name="Dockter R.B."/>
            <person name="Fauchery L."/>
            <person name="Guy J."/>
            <person name="Iotti M."/>
            <person name="Le Tacon F."/>
            <person name="Lindquist E.A."/>
            <person name="Lipzen A."/>
            <person name="Malagnac F."/>
            <person name="Mello A."/>
            <person name="Molinier V."/>
            <person name="Miyauchi S."/>
            <person name="Poulain J."/>
            <person name="Riccioni C."/>
            <person name="Rubini A."/>
            <person name="Sitrit Y."/>
            <person name="Splivallo R."/>
            <person name="Traeger S."/>
            <person name="Wang M."/>
            <person name="Zifcakova L."/>
            <person name="Wipf D."/>
            <person name="Zambonelli A."/>
            <person name="Paolocci F."/>
            <person name="Nowrousian M."/>
            <person name="Ottonello S."/>
            <person name="Baldrian P."/>
            <person name="Spatafora J.W."/>
            <person name="Henrissat B."/>
            <person name="Nagy L.G."/>
            <person name="Aury J.M."/>
            <person name="Wincker P."/>
            <person name="Grigoriev I.V."/>
            <person name="Bonfante P."/>
            <person name="Martin F.M."/>
        </authorList>
    </citation>
    <scope>NUCLEOTIDE SEQUENCE [LARGE SCALE GENOMIC DNA]</scope>
    <source>
        <strain evidence="8 9">CCBAS932</strain>
    </source>
</reference>
<keyword evidence="9" id="KW-1185">Reference proteome</keyword>
<sequence length="470" mass="50439">MSTKPKPTSTPIELLPTEQSAPSDPETAKVDKMSTNVAIMACGAGLFSDGYLNGIIGAVNTILAVAWPEHYTPDKSRIVTSIGFAGIVLGQLSFGFIVDRWSRKMGMLISSGFLVVCSIMSATAIGVTPGPVGVIQALMVWRFFLGIGIGGEYPSGSVACAESSAQRKKGRDFIFIIFTNTHIGLGLQFAAVMPVILLAAYGTDLHRVWRVALGLGALFPFLIFFIRLLIPENEQSQQHALRDRKVPFKVLMRYYWCPLLTCSGVWFIYNLSSFSFSLYSSFIVKTVLGETSLIKVFGLTACIQLFLIPGSVAGAWFSERFGAQRVLATGVWAQAVVGGIIAASWSALKGNAGGLIVLYGLFISLGEFGPGNNIGLLSAKSPATCVRGKFYGIAAACGKCGGFIGTYTFNMVIAACGGFESDWGLRAPFIITGCLCIIAGCLAMFGLPRELTKEAIQEEDKRFETYLDSL</sequence>
<dbReference type="InterPro" id="IPR020846">
    <property type="entry name" value="MFS_dom"/>
</dbReference>
<dbReference type="Pfam" id="PF00083">
    <property type="entry name" value="Sugar_tr"/>
    <property type="match status" value="2"/>
</dbReference>
<organism evidence="8 9">
    <name type="scientific">Morchella conica CCBAS932</name>
    <dbReference type="NCBI Taxonomy" id="1392247"/>
    <lineage>
        <taxon>Eukaryota</taxon>
        <taxon>Fungi</taxon>
        <taxon>Dikarya</taxon>
        <taxon>Ascomycota</taxon>
        <taxon>Pezizomycotina</taxon>
        <taxon>Pezizomycetes</taxon>
        <taxon>Pezizales</taxon>
        <taxon>Morchellaceae</taxon>
        <taxon>Morchella</taxon>
    </lineage>
</organism>
<dbReference type="GO" id="GO:0046943">
    <property type="term" value="F:carboxylic acid transmembrane transporter activity"/>
    <property type="evidence" value="ECO:0007669"/>
    <property type="project" value="TreeGrafter"/>
</dbReference>
<dbReference type="InParanoid" id="A0A3N4KDG4"/>
<dbReference type="InterPro" id="IPR036259">
    <property type="entry name" value="MFS_trans_sf"/>
</dbReference>
<feature type="compositionally biased region" description="Polar residues" evidence="5">
    <location>
        <begin position="1"/>
        <end position="22"/>
    </location>
</feature>
<evidence type="ECO:0000256" key="6">
    <source>
        <dbReference type="SAM" id="Phobius"/>
    </source>
</evidence>
<evidence type="ECO:0000256" key="3">
    <source>
        <dbReference type="ARBA" id="ARBA00022989"/>
    </source>
</evidence>
<feature type="transmembrane region" description="Helical" evidence="6">
    <location>
        <begin position="208"/>
        <end position="230"/>
    </location>
</feature>